<reference evidence="1 2" key="1">
    <citation type="submission" date="2016-09" db="EMBL/GenBank/DDBJ databases">
        <title>Genomic evidence for plant-parasitic nematodes as the earliest Wolbachia hosts.</title>
        <authorList>
            <person name="Brown A.M."/>
            <person name="Wasala S.K."/>
            <person name="Howe D.K."/>
            <person name="Peetz A.B."/>
            <person name="Zasada I.A."/>
            <person name="Denver D.R."/>
        </authorList>
    </citation>
    <scope>NUCLEOTIDE SEQUENCE [LARGE SCALE GENOMIC DNA]</scope>
    <source>
        <strain evidence="2">wPpe</strain>
    </source>
</reference>
<accession>A0A1E7QK20</accession>
<evidence type="ECO:0000313" key="2">
    <source>
        <dbReference type="Proteomes" id="UP000175679"/>
    </source>
</evidence>
<sequence>MINMRDYKERLRAIVLHPEPKCGEMLGGDYVNYDLLGQDILYIVHQNSYDNLAKRLNNYFYNIIRCGSVTRELTDCNVRKLQCSKNSNEIGI</sequence>
<organism evidence="1 2">
    <name type="scientific">Wolbachia pipientis</name>
    <dbReference type="NCBI Taxonomy" id="955"/>
    <lineage>
        <taxon>Bacteria</taxon>
        <taxon>Pseudomonadati</taxon>
        <taxon>Pseudomonadota</taxon>
        <taxon>Alphaproteobacteria</taxon>
        <taxon>Rickettsiales</taxon>
        <taxon>Anaplasmataceae</taxon>
        <taxon>Wolbachieae</taxon>
        <taxon>Wolbachia</taxon>
    </lineage>
</organism>
<name>A0A1E7QK20_WOLPI</name>
<dbReference type="EMBL" id="MJMG01000005">
    <property type="protein sequence ID" value="OEY86811.1"/>
    <property type="molecule type" value="Genomic_DNA"/>
</dbReference>
<protein>
    <submittedName>
        <fullName evidence="1">Uncharacterized protein</fullName>
    </submittedName>
</protein>
<proteinExistence type="predicted"/>
<evidence type="ECO:0000313" key="1">
    <source>
        <dbReference type="EMBL" id="OEY86811.1"/>
    </source>
</evidence>
<gene>
    <name evidence="1" type="ORF">BIY23_02155</name>
</gene>
<comment type="caution">
    <text evidence="1">The sequence shown here is derived from an EMBL/GenBank/DDBJ whole genome shotgun (WGS) entry which is preliminary data.</text>
</comment>
<keyword evidence="2" id="KW-1185">Reference proteome</keyword>
<dbReference type="RefSeq" id="WP_070064980.1">
    <property type="nucleotide sequence ID" value="NZ_MJMG01000005.1"/>
</dbReference>
<dbReference type="Proteomes" id="UP000175679">
    <property type="component" value="Unassembled WGS sequence"/>
</dbReference>
<dbReference type="AlphaFoldDB" id="A0A1E7QK20"/>